<dbReference type="PROSITE" id="PS00888">
    <property type="entry name" value="CNMP_BINDING_1"/>
    <property type="match status" value="1"/>
</dbReference>
<dbReference type="SUPFAM" id="SSF46785">
    <property type="entry name" value="Winged helix' DNA-binding domain"/>
    <property type="match status" value="1"/>
</dbReference>
<dbReference type="PANTHER" id="PTHR24567:SF74">
    <property type="entry name" value="HTH-TYPE TRANSCRIPTIONAL REGULATOR ARCR"/>
    <property type="match status" value="1"/>
</dbReference>
<dbReference type="RefSeq" id="WP_371942296.1">
    <property type="nucleotide sequence ID" value="NZ_JAXCEH010000011.1"/>
</dbReference>
<name>A0ABV4QYQ1_9ACTN</name>
<dbReference type="PANTHER" id="PTHR24567">
    <property type="entry name" value="CRP FAMILY TRANSCRIPTIONAL REGULATORY PROTEIN"/>
    <property type="match status" value="1"/>
</dbReference>
<dbReference type="InterPro" id="IPR018490">
    <property type="entry name" value="cNMP-bd_dom_sf"/>
</dbReference>
<evidence type="ECO:0000259" key="1">
    <source>
        <dbReference type="PROSITE" id="PS50042"/>
    </source>
</evidence>
<dbReference type="EMBL" id="JAXCEH010000011">
    <property type="protein sequence ID" value="MFA1555571.1"/>
    <property type="molecule type" value="Genomic_DNA"/>
</dbReference>
<dbReference type="InterPro" id="IPR014710">
    <property type="entry name" value="RmlC-like_jellyroll"/>
</dbReference>
<dbReference type="Gene3D" id="1.10.10.10">
    <property type="entry name" value="Winged helix-like DNA-binding domain superfamily/Winged helix DNA-binding domain"/>
    <property type="match status" value="1"/>
</dbReference>
<keyword evidence="3" id="KW-1185">Reference proteome</keyword>
<dbReference type="Pfam" id="PF00027">
    <property type="entry name" value="cNMP_binding"/>
    <property type="match status" value="1"/>
</dbReference>
<dbReference type="Gene3D" id="2.60.120.10">
    <property type="entry name" value="Jelly Rolls"/>
    <property type="match status" value="1"/>
</dbReference>
<dbReference type="InterPro" id="IPR036388">
    <property type="entry name" value="WH-like_DNA-bd_sf"/>
</dbReference>
<sequence>MTSSGWHHLSYLGRLSPPARDAVLRLGGPRTVQRDEPLIRQGEPGTAVFLLLDGRVGVTRIVENGTLSLLGIRHPGDLVGEMAVISEDVRTATVTALDRCVVSAIPATSFMRCLQQLPDAMLALNRMTGDRLTQANIYRADAVGYEVEVRLARALLYQARRSPERERGRLVVRLRQRHLAMLIGAQEGTVQKALRGPTLRHLVLSGRGRVLLLDVVGLARLAEMEPPPELCR</sequence>
<dbReference type="PROSITE" id="PS00889">
    <property type="entry name" value="CNMP_BINDING_2"/>
    <property type="match status" value="1"/>
</dbReference>
<dbReference type="InterPro" id="IPR018488">
    <property type="entry name" value="cNMP-bd_CS"/>
</dbReference>
<organism evidence="2 3">
    <name type="scientific">Actinomadura chokoriensis</name>
    <dbReference type="NCBI Taxonomy" id="454156"/>
    <lineage>
        <taxon>Bacteria</taxon>
        <taxon>Bacillati</taxon>
        <taxon>Actinomycetota</taxon>
        <taxon>Actinomycetes</taxon>
        <taxon>Streptosporangiales</taxon>
        <taxon>Thermomonosporaceae</taxon>
        <taxon>Actinomadura</taxon>
    </lineage>
</organism>
<protein>
    <submittedName>
        <fullName evidence="2">Cyclic nucleotide-binding domain-containing protein</fullName>
    </submittedName>
</protein>
<dbReference type="InterPro" id="IPR036390">
    <property type="entry name" value="WH_DNA-bd_sf"/>
</dbReference>
<dbReference type="PROSITE" id="PS50042">
    <property type="entry name" value="CNMP_BINDING_3"/>
    <property type="match status" value="1"/>
</dbReference>
<dbReference type="Proteomes" id="UP001569904">
    <property type="component" value="Unassembled WGS sequence"/>
</dbReference>
<accession>A0ABV4QYQ1</accession>
<dbReference type="InterPro" id="IPR000595">
    <property type="entry name" value="cNMP-bd_dom"/>
</dbReference>
<feature type="domain" description="Cyclic nucleotide-binding" evidence="1">
    <location>
        <begin position="11"/>
        <end position="114"/>
    </location>
</feature>
<dbReference type="CDD" id="cd00038">
    <property type="entry name" value="CAP_ED"/>
    <property type="match status" value="1"/>
</dbReference>
<dbReference type="SUPFAM" id="SSF51206">
    <property type="entry name" value="cAMP-binding domain-like"/>
    <property type="match status" value="1"/>
</dbReference>
<proteinExistence type="predicted"/>
<comment type="caution">
    <text evidence="2">The sequence shown here is derived from an EMBL/GenBank/DDBJ whole genome shotgun (WGS) entry which is preliminary data.</text>
</comment>
<dbReference type="SMART" id="SM00100">
    <property type="entry name" value="cNMP"/>
    <property type="match status" value="1"/>
</dbReference>
<evidence type="ECO:0000313" key="3">
    <source>
        <dbReference type="Proteomes" id="UP001569904"/>
    </source>
</evidence>
<evidence type="ECO:0000313" key="2">
    <source>
        <dbReference type="EMBL" id="MFA1555571.1"/>
    </source>
</evidence>
<reference evidence="2 3" key="1">
    <citation type="submission" date="2023-11" db="EMBL/GenBank/DDBJ databases">
        <title>Actinomadura monticuli sp. nov., isolated from volcanic ash.</title>
        <authorList>
            <person name="Lee S.D."/>
            <person name="Yang H."/>
            <person name="Kim I.S."/>
        </authorList>
    </citation>
    <scope>NUCLEOTIDE SEQUENCE [LARGE SCALE GENOMIC DNA]</scope>
    <source>
        <strain evidence="2 3">DSM 45346</strain>
    </source>
</reference>
<gene>
    <name evidence="2" type="ORF">SM436_17930</name>
</gene>
<dbReference type="InterPro" id="IPR050397">
    <property type="entry name" value="Env_Response_Regulators"/>
</dbReference>